<accession>A0AAD8L1K3</accession>
<organism evidence="4 5">
    <name type="scientific">Tagetes erecta</name>
    <name type="common">African marigold</name>
    <dbReference type="NCBI Taxonomy" id="13708"/>
    <lineage>
        <taxon>Eukaryota</taxon>
        <taxon>Viridiplantae</taxon>
        <taxon>Streptophyta</taxon>
        <taxon>Embryophyta</taxon>
        <taxon>Tracheophyta</taxon>
        <taxon>Spermatophyta</taxon>
        <taxon>Magnoliopsida</taxon>
        <taxon>eudicotyledons</taxon>
        <taxon>Gunneridae</taxon>
        <taxon>Pentapetalae</taxon>
        <taxon>asterids</taxon>
        <taxon>campanulids</taxon>
        <taxon>Asterales</taxon>
        <taxon>Asteraceae</taxon>
        <taxon>Asteroideae</taxon>
        <taxon>Heliantheae alliance</taxon>
        <taxon>Tageteae</taxon>
        <taxon>Tagetes</taxon>
    </lineage>
</organism>
<dbReference type="Pfam" id="PF00078">
    <property type="entry name" value="RVT_1"/>
    <property type="match status" value="1"/>
</dbReference>
<proteinExistence type="predicted"/>
<dbReference type="PROSITE" id="PS50102">
    <property type="entry name" value="RRM"/>
    <property type="match status" value="1"/>
</dbReference>
<name>A0AAD8L1K3_TARER</name>
<evidence type="ECO:0000313" key="5">
    <source>
        <dbReference type="Proteomes" id="UP001229421"/>
    </source>
</evidence>
<dbReference type="InterPro" id="IPR035979">
    <property type="entry name" value="RBD_domain_sf"/>
</dbReference>
<dbReference type="EMBL" id="JAUHHV010000002">
    <property type="protein sequence ID" value="KAK1432883.1"/>
    <property type="molecule type" value="Genomic_DNA"/>
</dbReference>
<dbReference type="PANTHER" id="PTHR33116">
    <property type="entry name" value="REVERSE TRANSCRIPTASE ZINC-BINDING DOMAIN-CONTAINING PROTEIN-RELATED-RELATED"/>
    <property type="match status" value="1"/>
</dbReference>
<feature type="domain" description="RRM" evidence="3">
    <location>
        <begin position="19"/>
        <end position="96"/>
    </location>
</feature>
<dbReference type="SMART" id="SM00360">
    <property type="entry name" value="RRM"/>
    <property type="match status" value="1"/>
</dbReference>
<dbReference type="SUPFAM" id="SSF54928">
    <property type="entry name" value="RNA-binding domain, RBD"/>
    <property type="match status" value="1"/>
</dbReference>
<dbReference type="Pfam" id="PF00076">
    <property type="entry name" value="RRM_1"/>
    <property type="match status" value="1"/>
</dbReference>
<reference evidence="4" key="1">
    <citation type="journal article" date="2023" name="bioRxiv">
        <title>Improved chromosome-level genome assembly for marigold (Tagetes erecta).</title>
        <authorList>
            <person name="Jiang F."/>
            <person name="Yuan L."/>
            <person name="Wang S."/>
            <person name="Wang H."/>
            <person name="Xu D."/>
            <person name="Wang A."/>
            <person name="Fan W."/>
        </authorList>
    </citation>
    <scope>NUCLEOTIDE SEQUENCE</scope>
    <source>
        <strain evidence="4">WSJ</strain>
        <tissue evidence="4">Leaf</tissue>
    </source>
</reference>
<dbReference type="AlphaFoldDB" id="A0AAD8L1K3"/>
<dbReference type="InterPro" id="IPR000477">
    <property type="entry name" value="RT_dom"/>
</dbReference>
<dbReference type="InterPro" id="IPR043502">
    <property type="entry name" value="DNA/RNA_pol_sf"/>
</dbReference>
<dbReference type="PANTHER" id="PTHR33116:SF78">
    <property type="entry name" value="OS12G0587133 PROTEIN"/>
    <property type="match status" value="1"/>
</dbReference>
<dbReference type="Gene3D" id="3.30.70.330">
    <property type="match status" value="1"/>
</dbReference>
<evidence type="ECO:0000256" key="2">
    <source>
        <dbReference type="SAM" id="MobiDB-lite"/>
    </source>
</evidence>
<dbReference type="SUPFAM" id="SSF56672">
    <property type="entry name" value="DNA/RNA polymerases"/>
    <property type="match status" value="1"/>
</dbReference>
<dbReference type="Proteomes" id="UP001229421">
    <property type="component" value="Unassembled WGS sequence"/>
</dbReference>
<protein>
    <recommendedName>
        <fullName evidence="3">RRM domain-containing protein</fullName>
    </recommendedName>
</protein>
<dbReference type="GO" id="GO:0003723">
    <property type="term" value="F:RNA binding"/>
    <property type="evidence" value="ECO:0007669"/>
    <property type="project" value="UniProtKB-UniRule"/>
</dbReference>
<keyword evidence="5" id="KW-1185">Reference proteome</keyword>
<feature type="region of interest" description="Disordered" evidence="2">
    <location>
        <begin position="916"/>
        <end position="938"/>
    </location>
</feature>
<dbReference type="InterPro" id="IPR012677">
    <property type="entry name" value="Nucleotide-bd_a/b_plait_sf"/>
</dbReference>
<evidence type="ECO:0000313" key="4">
    <source>
        <dbReference type="EMBL" id="KAK1432883.1"/>
    </source>
</evidence>
<evidence type="ECO:0000259" key="3">
    <source>
        <dbReference type="PROSITE" id="PS50102"/>
    </source>
</evidence>
<keyword evidence="1" id="KW-0694">RNA-binding</keyword>
<evidence type="ECO:0000256" key="1">
    <source>
        <dbReference type="PROSITE-ProRule" id="PRU00176"/>
    </source>
</evidence>
<comment type="caution">
    <text evidence="4">The sequence shown here is derived from an EMBL/GenBank/DDBJ whole genome shotgun (WGS) entry which is preliminary data.</text>
</comment>
<sequence length="938" mass="103734">MEQPWEEPHWKKRSKEVISTFFIANVPEGWVNRQLWRCFQSVGKMRDAFIPYKKGRSGSSFAFIRFADVEEVKGFLVVLNAVEIGDRKAKVFVANNSRNFTVRGGRVLDLRQPPVMSNADMNGRMMNCMGGDKGGVNVQACRVEGDSGGPRSQPLSAGTRLESRLVVADSVSVSARKGWSEFSDTESLNFIYDGGDDEIQEACEGADISGEGDGMEFVPPAEGEEMNGNDGEMVSRNFGIEDGLFLPRMGKQGGKSHVDLAAASHVGSNDSNNHSLEEEQSMFEGGGDFKNPLKNGPIQIKNDGLRSVGSTQKVVAECDKGGGAKTSSESLDLNRSMLNKSSVLPVKIPNIVASSTPVIKSKKSKRNPIHSLKMKDTLWVRKSRILNPDHGLSFNRSRTSSIEEEVQNTVKVGVDIGYGRSELLSKMISGIGATKNGRISGLMIDGEWEVDPIAIKLELFQQFTSRFREDDYLRPRFRSSGFKQLSESDAESLILPFSGAEIKGAVWDCGGDKAPNDTMEQMGFPVRWREWVWEGLSSARSSVLVNGSPTKEFGASRGLRQGDPLSPFLFILVMEALHLSIFEAVNMGIFHGIKLPNDGPVISHLFYADDAIFLGEWSLSNVQNLGRILKCFHVASGLKINFNKSSLFGVNVDSLDVELAVGVLNCQTGKLPFPHLGIPIGENMARVKSWKPVVDRFTSKLSSWKARSLSFGGRLTLVKAVLGSLPLFFFSMFKAPVQVVNKLESIRRGFLWGGSESSPGISWVKWDIVIAPKDAGGLGVGSLRDANLALLAKWRWRLKASRDDLWVKVVSAIHGLVGDGLQLRFWVDCWLTDAPLMEMLPLLFSLEKNKRCLVADRVNKVGETVNWNWEWKRRLRTQTELQLLDHLKGLVAAYSFGSGEDKWGWFGDDSEYGKLRKQSNGSRTIDSSKSPIELKVQE</sequence>
<dbReference type="CDD" id="cd00590">
    <property type="entry name" value="RRM_SF"/>
    <property type="match status" value="1"/>
</dbReference>
<feature type="compositionally biased region" description="Polar residues" evidence="2">
    <location>
        <begin position="918"/>
        <end position="930"/>
    </location>
</feature>
<gene>
    <name evidence="4" type="ORF">QVD17_09785</name>
</gene>
<dbReference type="InterPro" id="IPR000504">
    <property type="entry name" value="RRM_dom"/>
</dbReference>